<dbReference type="SMART" id="SM00450">
    <property type="entry name" value="RHOD"/>
    <property type="match status" value="1"/>
</dbReference>
<organism evidence="2 3">
    <name type="scientific">Mesonia algae</name>
    <dbReference type="NCBI Taxonomy" id="213248"/>
    <lineage>
        <taxon>Bacteria</taxon>
        <taxon>Pseudomonadati</taxon>
        <taxon>Bacteroidota</taxon>
        <taxon>Flavobacteriia</taxon>
        <taxon>Flavobacteriales</taxon>
        <taxon>Flavobacteriaceae</taxon>
        <taxon>Mesonia</taxon>
    </lineage>
</organism>
<dbReference type="SUPFAM" id="SSF52821">
    <property type="entry name" value="Rhodanese/Cell cycle control phosphatase"/>
    <property type="match status" value="1"/>
</dbReference>
<dbReference type="Proteomes" id="UP000249542">
    <property type="component" value="Unassembled WGS sequence"/>
</dbReference>
<dbReference type="InterPro" id="IPR001763">
    <property type="entry name" value="Rhodanese-like_dom"/>
</dbReference>
<dbReference type="PROSITE" id="PS50206">
    <property type="entry name" value="RHODANESE_3"/>
    <property type="match status" value="1"/>
</dbReference>
<evidence type="ECO:0000313" key="2">
    <source>
        <dbReference type="EMBL" id="PZW43917.1"/>
    </source>
</evidence>
<dbReference type="PANTHER" id="PTHR43031:SF16">
    <property type="entry name" value="OXIDOREDUCTASE"/>
    <property type="match status" value="1"/>
</dbReference>
<accession>A0A2W7IWP4</accession>
<gene>
    <name evidence="2" type="ORF">LX95_00245</name>
</gene>
<dbReference type="GO" id="GO:0016740">
    <property type="term" value="F:transferase activity"/>
    <property type="evidence" value="ECO:0007669"/>
    <property type="project" value="UniProtKB-KW"/>
</dbReference>
<name>A0A2W7IWP4_9FLAO</name>
<dbReference type="Pfam" id="PF00581">
    <property type="entry name" value="Rhodanese"/>
    <property type="match status" value="1"/>
</dbReference>
<protein>
    <submittedName>
        <fullName evidence="2">Rhodanese-related sulfurtransferase</fullName>
    </submittedName>
</protein>
<proteinExistence type="predicted"/>
<feature type="domain" description="Rhodanese" evidence="1">
    <location>
        <begin position="46"/>
        <end position="137"/>
    </location>
</feature>
<keyword evidence="3" id="KW-1185">Reference proteome</keyword>
<dbReference type="InterPro" id="IPR036873">
    <property type="entry name" value="Rhodanese-like_dom_sf"/>
</dbReference>
<keyword evidence="2" id="KW-0808">Transferase</keyword>
<dbReference type="Gene3D" id="3.40.250.10">
    <property type="entry name" value="Rhodanese-like domain"/>
    <property type="match status" value="1"/>
</dbReference>
<dbReference type="RefSeq" id="WP_111539600.1">
    <property type="nucleotide sequence ID" value="NZ_QKYV01000001.1"/>
</dbReference>
<dbReference type="AlphaFoldDB" id="A0A2W7IWP4"/>
<dbReference type="PANTHER" id="PTHR43031">
    <property type="entry name" value="FAD-DEPENDENT OXIDOREDUCTASE"/>
    <property type="match status" value="1"/>
</dbReference>
<dbReference type="CDD" id="cd00158">
    <property type="entry name" value="RHOD"/>
    <property type="match status" value="1"/>
</dbReference>
<dbReference type="InterPro" id="IPR050229">
    <property type="entry name" value="GlpE_sulfurtransferase"/>
</dbReference>
<comment type="caution">
    <text evidence="2">The sequence shown here is derived from an EMBL/GenBank/DDBJ whole genome shotgun (WGS) entry which is preliminary data.</text>
</comment>
<sequence length="164" mass="19106">MKIIICILFLPSFIMAQKDFKQVLKQYNDESIPYITVQELQEDLKQNNLITILDARQIKEYQISHLANAIYVGSKDFNIELTKDRLPKKDEPIVVYCSIGVRSEKIAKKLKDAGYKNVKNLYGGIFEWKNNGFTVYNLQSQPTDSVHTYSKKWSNYLQQGIKVY</sequence>
<dbReference type="EMBL" id="QKYV01000001">
    <property type="protein sequence ID" value="PZW43917.1"/>
    <property type="molecule type" value="Genomic_DNA"/>
</dbReference>
<evidence type="ECO:0000313" key="3">
    <source>
        <dbReference type="Proteomes" id="UP000249542"/>
    </source>
</evidence>
<dbReference type="NCBIfam" id="NF045521">
    <property type="entry name" value="rhoda_near_glyco"/>
    <property type="match status" value="1"/>
</dbReference>
<evidence type="ECO:0000259" key="1">
    <source>
        <dbReference type="PROSITE" id="PS50206"/>
    </source>
</evidence>
<reference evidence="2 3" key="1">
    <citation type="submission" date="2018-06" db="EMBL/GenBank/DDBJ databases">
        <title>Genomic Encyclopedia of Archaeal and Bacterial Type Strains, Phase II (KMG-II): from individual species to whole genera.</title>
        <authorList>
            <person name="Goeker M."/>
        </authorList>
    </citation>
    <scope>NUCLEOTIDE SEQUENCE [LARGE SCALE GENOMIC DNA]</scope>
    <source>
        <strain evidence="2 3">DSM 15361</strain>
    </source>
</reference>